<evidence type="ECO:0000256" key="4">
    <source>
        <dbReference type="SAM" id="Phobius"/>
    </source>
</evidence>
<dbReference type="PROSITE" id="PS00012">
    <property type="entry name" value="PHOSPHOPANTETHEINE"/>
    <property type="match status" value="1"/>
</dbReference>
<name>A0ABR1VNN4_9PEZI</name>
<feature type="domain" description="Thioester reductase (TE)" evidence="7">
    <location>
        <begin position="715"/>
        <end position="953"/>
    </location>
</feature>
<dbReference type="Gene3D" id="3.40.50.12780">
    <property type="entry name" value="N-terminal domain of ligase-like"/>
    <property type="match status" value="1"/>
</dbReference>
<feature type="domain" description="Carrier" evidence="6">
    <location>
        <begin position="586"/>
        <end position="656"/>
    </location>
</feature>
<dbReference type="Pfam" id="PF23562">
    <property type="entry name" value="AMP-binding_C_3"/>
    <property type="match status" value="1"/>
</dbReference>
<evidence type="ECO:0000256" key="2">
    <source>
        <dbReference type="ARBA" id="ARBA00022553"/>
    </source>
</evidence>
<feature type="transmembrane region" description="Helical" evidence="4">
    <location>
        <begin position="248"/>
        <end position="266"/>
    </location>
</feature>
<dbReference type="InterPro" id="IPR051414">
    <property type="entry name" value="Adenylate-forming_Reductase"/>
</dbReference>
<reference evidence="8 9" key="1">
    <citation type="submission" date="2023-01" db="EMBL/GenBank/DDBJ databases">
        <title>Analysis of 21 Apiospora genomes using comparative genomics revels a genus with tremendous synthesis potential of carbohydrate active enzymes and secondary metabolites.</title>
        <authorList>
            <person name="Sorensen T."/>
        </authorList>
    </citation>
    <scope>NUCLEOTIDE SEQUENCE [LARGE SCALE GENOMIC DNA]</scope>
    <source>
        <strain evidence="8 9">CBS 83171</strain>
    </source>
</reference>
<evidence type="ECO:0000256" key="3">
    <source>
        <dbReference type="SAM" id="MobiDB-lite"/>
    </source>
</evidence>
<dbReference type="Pfam" id="PF07993">
    <property type="entry name" value="NAD_binding_4"/>
    <property type="match status" value="1"/>
</dbReference>
<keyword evidence="2" id="KW-0597">Phosphoprotein</keyword>
<keyword evidence="9" id="KW-1185">Reference proteome</keyword>
<keyword evidence="4" id="KW-0812">Transmembrane</keyword>
<dbReference type="PANTHER" id="PTHR43439:SF2">
    <property type="entry name" value="ENZYME, PUTATIVE (JCVI)-RELATED"/>
    <property type="match status" value="1"/>
</dbReference>
<dbReference type="InterPro" id="IPR013120">
    <property type="entry name" value="FAR_NAD-bd"/>
</dbReference>
<gene>
    <name evidence="8" type="ORF">PG996_006190</name>
</gene>
<dbReference type="InterPro" id="IPR020845">
    <property type="entry name" value="AMP-binding_CS"/>
</dbReference>
<evidence type="ECO:0000313" key="9">
    <source>
        <dbReference type="Proteomes" id="UP001446871"/>
    </source>
</evidence>
<keyword evidence="4" id="KW-0472">Membrane</keyword>
<feature type="compositionally biased region" description="Polar residues" evidence="3">
    <location>
        <begin position="1"/>
        <end position="12"/>
    </location>
</feature>
<evidence type="ECO:0000256" key="1">
    <source>
        <dbReference type="ARBA" id="ARBA00022450"/>
    </source>
</evidence>
<evidence type="ECO:0000259" key="7">
    <source>
        <dbReference type="Pfam" id="PF07993"/>
    </source>
</evidence>
<evidence type="ECO:0000259" key="6">
    <source>
        <dbReference type="Pfam" id="PF00550"/>
    </source>
</evidence>
<dbReference type="InterPro" id="IPR006162">
    <property type="entry name" value="Ppantetheine_attach_site"/>
</dbReference>
<sequence>MARKQTNGSASTKKPVAKTPRSNRLIPQIIDDIARREPQREWAQIPKSSDPKDGWRTVTFQEYANAINRCCHLLVERCGQASPGKFPTIAYIGPNDARYLILMVATIKTGYRVLFVSPRNSQEAQLNLFEKTDCHLIGFPESHASVVQPLLHERDGMKPFKVAPLEEWLGGKPAPHYPYDKTFKEAEWDPMCVLHTSGSTGLPKPIVVKQGMFALADAWKDCPNWDGKKPLWNTYVNMAKRHLCTMPLFHAAGLYMAFWFSVYYAVPIALGIADRPLSGDLVVETLKKADVEAAVLPPAILEDMSLSDEAMKQLAKLKGVAFGGGNLAQDAGDRLVKAGARLVNVIATTECSIFPLYWIEDRKLWHWFIFNPNLCGIEWRKQKGEDEDVSELVFVRKDKDPAAHIQGYFYTFPDEKEVSTKDLYTPHPTLPNHWLHHGRADDIIVFSNGEKLNPVTIEGIVTDHSQVKGVLVVGAMRFQPAMIIEPVTQPKSDEERQRLIESVWARVEQANKQSVAHGRVDKDHIILASPDKPFLRAGKGTIQRAVTVKLYKDEIDRLYEMAEQASNASAPHLDIDTEESLADSIAEMFQTHVGAAKLEADADFFSAGIDSMQVIKASRLLRAGLAVALDHDVAASALSTRIVYNNPSPRMLSRYIIRNVVEVDGSNGANDAVNPEEQQQHDMKTLWDKYTQNLIKASMAVTRPEASDKDQTVLLTGSTGMLGSYMLDIMARSPRVRKIICLNRPDDGGAAKQAAAMKERGLDASYVDKAEFMKVDASQPKLGLSEDVYNRLLQETDRVVLNAWPVNFNMPVNSFEPHIRGVRHWADFAASAERRVAVVFISSIGTVDGWKGSEKAVPEMRYENMSFAHGGYGASKMVASLVLEDASMKGDFPAASIRVAQIAGPERDAGVWNRHEWLPSIVASSLYVKALPTDLGAGVDRLDWTPVERIANLVLEVDGITQQVTPLSISGYYHGANPSTTTWKTLSQAVLDYYGKERLPETVSFEEWIRRLAKTQNEETSNLAKNPGLKLLDSYRAMAQGGVASTVLDMSRTVEQSPTMAGSEAVTPELMGQWCKHWGF</sequence>
<dbReference type="InterPro" id="IPR009081">
    <property type="entry name" value="PP-bd_ACP"/>
</dbReference>
<comment type="caution">
    <text evidence="8">The sequence shown here is derived from an EMBL/GenBank/DDBJ whole genome shotgun (WGS) entry which is preliminary data.</text>
</comment>
<dbReference type="PROSITE" id="PS00455">
    <property type="entry name" value="AMP_BINDING"/>
    <property type="match status" value="1"/>
</dbReference>
<organism evidence="8 9">
    <name type="scientific">Apiospora saccharicola</name>
    <dbReference type="NCBI Taxonomy" id="335842"/>
    <lineage>
        <taxon>Eukaryota</taxon>
        <taxon>Fungi</taxon>
        <taxon>Dikarya</taxon>
        <taxon>Ascomycota</taxon>
        <taxon>Pezizomycotina</taxon>
        <taxon>Sordariomycetes</taxon>
        <taxon>Xylariomycetidae</taxon>
        <taxon>Amphisphaeriales</taxon>
        <taxon>Apiosporaceae</taxon>
        <taxon>Apiospora</taxon>
    </lineage>
</organism>
<dbReference type="Pfam" id="PF00550">
    <property type="entry name" value="PP-binding"/>
    <property type="match status" value="1"/>
</dbReference>
<dbReference type="Proteomes" id="UP001446871">
    <property type="component" value="Unassembled WGS sequence"/>
</dbReference>
<dbReference type="PANTHER" id="PTHR43439">
    <property type="entry name" value="PHENYLACETATE-COENZYME A LIGASE"/>
    <property type="match status" value="1"/>
</dbReference>
<dbReference type="InterPro" id="IPR000873">
    <property type="entry name" value="AMP-dep_synth/lig_dom"/>
</dbReference>
<accession>A0ABR1VNN4</accession>
<feature type="domain" description="AMP-dependent synthetase/ligase" evidence="5">
    <location>
        <begin position="46"/>
        <end position="355"/>
    </location>
</feature>
<dbReference type="InterPro" id="IPR036736">
    <property type="entry name" value="ACP-like_sf"/>
</dbReference>
<evidence type="ECO:0000313" key="8">
    <source>
        <dbReference type="EMBL" id="KAK8072842.1"/>
    </source>
</evidence>
<dbReference type="SUPFAM" id="SSF56801">
    <property type="entry name" value="Acetyl-CoA synthetase-like"/>
    <property type="match status" value="1"/>
</dbReference>
<dbReference type="Pfam" id="PF00501">
    <property type="entry name" value="AMP-binding"/>
    <property type="match status" value="1"/>
</dbReference>
<dbReference type="EMBL" id="JAQQWM010000003">
    <property type="protein sequence ID" value="KAK8072842.1"/>
    <property type="molecule type" value="Genomic_DNA"/>
</dbReference>
<evidence type="ECO:0000259" key="5">
    <source>
        <dbReference type="Pfam" id="PF00501"/>
    </source>
</evidence>
<feature type="region of interest" description="Disordered" evidence="3">
    <location>
        <begin position="1"/>
        <end position="25"/>
    </location>
</feature>
<protein>
    <submittedName>
        <fullName evidence="8">Thioester reductase domain-containing protein</fullName>
    </submittedName>
</protein>
<dbReference type="InterPro" id="IPR042099">
    <property type="entry name" value="ANL_N_sf"/>
</dbReference>
<proteinExistence type="predicted"/>
<keyword evidence="4" id="KW-1133">Transmembrane helix</keyword>
<keyword evidence="1" id="KW-0596">Phosphopantetheine</keyword>
<dbReference type="SUPFAM" id="SSF47336">
    <property type="entry name" value="ACP-like"/>
    <property type="match status" value="1"/>
</dbReference>
<dbReference type="InterPro" id="IPR036291">
    <property type="entry name" value="NAD(P)-bd_dom_sf"/>
</dbReference>
<dbReference type="Gene3D" id="1.10.1200.10">
    <property type="entry name" value="ACP-like"/>
    <property type="match status" value="1"/>
</dbReference>
<dbReference type="Gene3D" id="3.40.50.720">
    <property type="entry name" value="NAD(P)-binding Rossmann-like Domain"/>
    <property type="match status" value="1"/>
</dbReference>
<dbReference type="SUPFAM" id="SSF51735">
    <property type="entry name" value="NAD(P)-binding Rossmann-fold domains"/>
    <property type="match status" value="1"/>
</dbReference>